<dbReference type="EMBL" id="CM039176">
    <property type="protein sequence ID" value="KAH9717544.1"/>
    <property type="molecule type" value="Genomic_DNA"/>
</dbReference>
<name>A0ACB8JJ24_CITSI</name>
<protein>
    <submittedName>
        <fullName evidence="1">Pectin lyase-like superfamily protein</fullName>
    </submittedName>
</protein>
<sequence length="316" mass="34373">MKLEKLKGNFSRPSRATLVPIVTLIKILSLQITKKPVLSLKRVGLSGAEGALFDPVTCAAGLLGDQYLPKRKVVMSIKDFGVGDGTTSTTEAFRKAVRYVQGFGDKGGTQLNVPEGLWLTGSFNLTSNFTLFLQKGAVILGSQDMDEWPIIDPLPSYGRGRERLGGRHISLIHVDHLTNVVITVKSGWDHDGIAMARPSSNIAVRRVSGTTPTCSGVGIGREMSGRIFNVTVDHLDVWMQQLGSYKDRQSVNTTKAPVLAGIIGFNGQVFPLPCPQLQNKSSSWCSFLEFSGEDLNFGVQMNCILGMETAFSKLRL</sequence>
<evidence type="ECO:0000313" key="2">
    <source>
        <dbReference type="Proteomes" id="UP000829398"/>
    </source>
</evidence>
<gene>
    <name evidence="1" type="ORF">KPL71_021865</name>
</gene>
<keyword evidence="2" id="KW-1185">Reference proteome</keyword>
<dbReference type="Proteomes" id="UP000829398">
    <property type="component" value="Chromosome 7"/>
</dbReference>
<accession>A0ACB8JJ24</accession>
<organism evidence="1 2">
    <name type="scientific">Citrus sinensis</name>
    <name type="common">Sweet orange</name>
    <name type="synonym">Citrus aurantium var. sinensis</name>
    <dbReference type="NCBI Taxonomy" id="2711"/>
    <lineage>
        <taxon>Eukaryota</taxon>
        <taxon>Viridiplantae</taxon>
        <taxon>Streptophyta</taxon>
        <taxon>Embryophyta</taxon>
        <taxon>Tracheophyta</taxon>
        <taxon>Spermatophyta</taxon>
        <taxon>Magnoliopsida</taxon>
        <taxon>eudicotyledons</taxon>
        <taxon>Gunneridae</taxon>
        <taxon>Pentapetalae</taxon>
        <taxon>rosids</taxon>
        <taxon>malvids</taxon>
        <taxon>Sapindales</taxon>
        <taxon>Rutaceae</taxon>
        <taxon>Aurantioideae</taxon>
        <taxon>Citrus</taxon>
    </lineage>
</organism>
<reference evidence="2" key="1">
    <citation type="journal article" date="2023" name="Hortic. Res.">
        <title>A chromosome-level phased genome enabling allele-level studies in sweet orange: a case study on citrus Huanglongbing tolerance.</title>
        <authorList>
            <person name="Wu B."/>
            <person name="Yu Q."/>
            <person name="Deng Z."/>
            <person name="Duan Y."/>
            <person name="Luo F."/>
            <person name="Gmitter F. Jr."/>
        </authorList>
    </citation>
    <scope>NUCLEOTIDE SEQUENCE [LARGE SCALE GENOMIC DNA]</scope>
    <source>
        <strain evidence="2">cv. Valencia</strain>
    </source>
</reference>
<comment type="caution">
    <text evidence="1">The sequence shown here is derived from an EMBL/GenBank/DDBJ whole genome shotgun (WGS) entry which is preliminary data.</text>
</comment>
<proteinExistence type="predicted"/>
<evidence type="ECO:0000313" key="1">
    <source>
        <dbReference type="EMBL" id="KAH9717544.1"/>
    </source>
</evidence>